<evidence type="ECO:0000313" key="3">
    <source>
        <dbReference type="EMBL" id="MBD7956036.1"/>
    </source>
</evidence>
<protein>
    <recommendedName>
        <fullName evidence="5">Adhesin domain-containing protein</fullName>
    </recommendedName>
</protein>
<name>A0ABR8RXS2_9MICO</name>
<keyword evidence="2" id="KW-0472">Membrane</keyword>
<keyword evidence="4" id="KW-1185">Reference proteome</keyword>
<feature type="compositionally biased region" description="Pro residues" evidence="1">
    <location>
        <begin position="16"/>
        <end position="37"/>
    </location>
</feature>
<evidence type="ECO:0000313" key="4">
    <source>
        <dbReference type="Proteomes" id="UP000648352"/>
    </source>
</evidence>
<gene>
    <name evidence="3" type="ORF">H9651_00090</name>
</gene>
<dbReference type="RefSeq" id="WP_191717075.1">
    <property type="nucleotide sequence ID" value="NZ_JACSQP010000001.1"/>
</dbReference>
<sequence length="301" mass="30741">MSTPLTRPTTPQPGATTPPPPDAAMPPQPGAPTPPPQRSSAGRVVAIIAIVVGGLLILGTVTFGIIGAVVRSGGPVDDRIAVDAAGVDSLDIDVSAGDVRVLFTDTDEAVLDITADAGAGNWTLTREGDELVVRSPQRWFFGWWFYDGPTRVVLELPEELAGAGLEADFVLSAGSLDVDGEFGSLDLEVNAGELTVTGAATELSTDVSAGRANLELADIDTAELNVSAGGLKAVLTGSAPTDVAIDVSAGSLDLTVPAGPYRVESDVSAGGLDNRLETTSQATRIISVNVSAGDVTLRSDR</sequence>
<keyword evidence="2" id="KW-1133">Transmembrane helix</keyword>
<organism evidence="3 4">
    <name type="scientific">Microbacterium pullorum</name>
    <dbReference type="NCBI Taxonomy" id="2762236"/>
    <lineage>
        <taxon>Bacteria</taxon>
        <taxon>Bacillati</taxon>
        <taxon>Actinomycetota</taxon>
        <taxon>Actinomycetes</taxon>
        <taxon>Micrococcales</taxon>
        <taxon>Microbacteriaceae</taxon>
        <taxon>Microbacterium</taxon>
    </lineage>
</organism>
<evidence type="ECO:0000256" key="2">
    <source>
        <dbReference type="SAM" id="Phobius"/>
    </source>
</evidence>
<dbReference type="Gene3D" id="2.160.20.120">
    <property type="match status" value="1"/>
</dbReference>
<feature type="transmembrane region" description="Helical" evidence="2">
    <location>
        <begin position="44"/>
        <end position="70"/>
    </location>
</feature>
<reference evidence="3 4" key="1">
    <citation type="submission" date="2020-08" db="EMBL/GenBank/DDBJ databases">
        <title>A Genomic Blueprint of the Chicken Gut Microbiome.</title>
        <authorList>
            <person name="Gilroy R."/>
            <person name="Ravi A."/>
            <person name="Getino M."/>
            <person name="Pursley I."/>
            <person name="Horton D.L."/>
            <person name="Alikhan N.-F."/>
            <person name="Baker D."/>
            <person name="Gharbi K."/>
            <person name="Hall N."/>
            <person name="Watson M."/>
            <person name="Adriaenssens E.M."/>
            <person name="Foster-Nyarko E."/>
            <person name="Jarju S."/>
            <person name="Secka A."/>
            <person name="Antonio M."/>
            <person name="Oren A."/>
            <person name="Chaudhuri R."/>
            <person name="La Ragione R.M."/>
            <person name="Hildebrand F."/>
            <person name="Pallen M.J."/>
        </authorList>
    </citation>
    <scope>NUCLEOTIDE SEQUENCE [LARGE SCALE GENOMIC DNA]</scope>
    <source>
        <strain evidence="3 4">Sa4CUA7</strain>
    </source>
</reference>
<proteinExistence type="predicted"/>
<comment type="caution">
    <text evidence="3">The sequence shown here is derived from an EMBL/GenBank/DDBJ whole genome shotgun (WGS) entry which is preliminary data.</text>
</comment>
<evidence type="ECO:0000256" key="1">
    <source>
        <dbReference type="SAM" id="MobiDB-lite"/>
    </source>
</evidence>
<feature type="region of interest" description="Disordered" evidence="1">
    <location>
        <begin position="1"/>
        <end position="39"/>
    </location>
</feature>
<evidence type="ECO:0008006" key="5">
    <source>
        <dbReference type="Google" id="ProtNLM"/>
    </source>
</evidence>
<accession>A0ABR8RXS2</accession>
<keyword evidence="2" id="KW-0812">Transmembrane</keyword>
<dbReference type="Proteomes" id="UP000648352">
    <property type="component" value="Unassembled WGS sequence"/>
</dbReference>
<dbReference type="EMBL" id="JACSQP010000001">
    <property type="protein sequence ID" value="MBD7956036.1"/>
    <property type="molecule type" value="Genomic_DNA"/>
</dbReference>